<name>A0ABD0ND53_CIRMR</name>
<dbReference type="InterPro" id="IPR047565">
    <property type="entry name" value="Alpha-macroglob_thiol-ester_cl"/>
</dbReference>
<dbReference type="Gene3D" id="1.50.10.20">
    <property type="match status" value="1"/>
</dbReference>
<feature type="domain" description="Alpha-macroglobulin-like TED" evidence="1">
    <location>
        <begin position="1"/>
        <end position="50"/>
    </location>
</feature>
<sequence>LIRMPGGCVEQNLARITLPLIAAHYLDRSGNWDDVGINRREEAIKYIQTGV</sequence>
<keyword evidence="3" id="KW-1185">Reference proteome</keyword>
<dbReference type="AlphaFoldDB" id="A0ABD0ND53"/>
<reference evidence="2 3" key="1">
    <citation type="submission" date="2024-05" db="EMBL/GenBank/DDBJ databases">
        <title>Genome sequencing and assembly of Indian major carp, Cirrhinus mrigala (Hamilton, 1822).</title>
        <authorList>
            <person name="Mohindra V."/>
            <person name="Chowdhury L.M."/>
            <person name="Lal K."/>
            <person name="Jena J.K."/>
        </authorList>
    </citation>
    <scope>NUCLEOTIDE SEQUENCE [LARGE SCALE GENOMIC DNA]</scope>
    <source>
        <strain evidence="2">CM1030</strain>
        <tissue evidence="2">Blood</tissue>
    </source>
</reference>
<feature type="non-terminal residue" evidence="2">
    <location>
        <position position="51"/>
    </location>
</feature>
<dbReference type="Pfam" id="PF07678">
    <property type="entry name" value="TED_complement"/>
    <property type="match status" value="1"/>
</dbReference>
<feature type="non-terminal residue" evidence="2">
    <location>
        <position position="1"/>
    </location>
</feature>
<evidence type="ECO:0000313" key="3">
    <source>
        <dbReference type="Proteomes" id="UP001529510"/>
    </source>
</evidence>
<gene>
    <name evidence="2" type="ORF">M9458_043654</name>
</gene>
<evidence type="ECO:0000259" key="1">
    <source>
        <dbReference type="Pfam" id="PF07678"/>
    </source>
</evidence>
<dbReference type="Proteomes" id="UP001529510">
    <property type="component" value="Unassembled WGS sequence"/>
</dbReference>
<proteinExistence type="predicted"/>
<dbReference type="InterPro" id="IPR011626">
    <property type="entry name" value="Alpha-macroglobulin_TED"/>
</dbReference>
<protein>
    <recommendedName>
        <fullName evidence="1">Alpha-macroglobulin-like TED domain-containing protein</fullName>
    </recommendedName>
</protein>
<dbReference type="SUPFAM" id="SSF48239">
    <property type="entry name" value="Terpenoid cyclases/Protein prenyltransferases"/>
    <property type="match status" value="1"/>
</dbReference>
<dbReference type="SMART" id="SM01419">
    <property type="entry name" value="Thiol-ester_cl"/>
    <property type="match status" value="1"/>
</dbReference>
<accession>A0ABD0ND53</accession>
<evidence type="ECO:0000313" key="2">
    <source>
        <dbReference type="EMBL" id="KAL0159929.1"/>
    </source>
</evidence>
<organism evidence="2 3">
    <name type="scientific">Cirrhinus mrigala</name>
    <name type="common">Mrigala</name>
    <dbReference type="NCBI Taxonomy" id="683832"/>
    <lineage>
        <taxon>Eukaryota</taxon>
        <taxon>Metazoa</taxon>
        <taxon>Chordata</taxon>
        <taxon>Craniata</taxon>
        <taxon>Vertebrata</taxon>
        <taxon>Euteleostomi</taxon>
        <taxon>Actinopterygii</taxon>
        <taxon>Neopterygii</taxon>
        <taxon>Teleostei</taxon>
        <taxon>Ostariophysi</taxon>
        <taxon>Cypriniformes</taxon>
        <taxon>Cyprinidae</taxon>
        <taxon>Labeoninae</taxon>
        <taxon>Labeonini</taxon>
        <taxon>Cirrhinus</taxon>
    </lineage>
</organism>
<dbReference type="EMBL" id="JAMKFB020000022">
    <property type="protein sequence ID" value="KAL0159929.1"/>
    <property type="molecule type" value="Genomic_DNA"/>
</dbReference>
<dbReference type="InterPro" id="IPR008930">
    <property type="entry name" value="Terpenoid_cyclase/PrenylTrfase"/>
</dbReference>
<comment type="caution">
    <text evidence="2">The sequence shown here is derived from an EMBL/GenBank/DDBJ whole genome shotgun (WGS) entry which is preliminary data.</text>
</comment>